<dbReference type="STRING" id="10195.A0A3M7QTK8"/>
<dbReference type="InterPro" id="IPR036397">
    <property type="entry name" value="RNaseH_sf"/>
</dbReference>
<dbReference type="InterPro" id="IPR038717">
    <property type="entry name" value="Tc1-like_DDE_dom"/>
</dbReference>
<keyword evidence="3" id="KW-1185">Reference proteome</keyword>
<name>A0A3M7QTK8_BRAPC</name>
<organism evidence="2 3">
    <name type="scientific">Brachionus plicatilis</name>
    <name type="common">Marine rotifer</name>
    <name type="synonym">Brachionus muelleri</name>
    <dbReference type="NCBI Taxonomy" id="10195"/>
    <lineage>
        <taxon>Eukaryota</taxon>
        <taxon>Metazoa</taxon>
        <taxon>Spiralia</taxon>
        <taxon>Gnathifera</taxon>
        <taxon>Rotifera</taxon>
        <taxon>Eurotatoria</taxon>
        <taxon>Monogononta</taxon>
        <taxon>Pseudotrocha</taxon>
        <taxon>Ploima</taxon>
        <taxon>Brachionidae</taxon>
        <taxon>Brachionus</taxon>
    </lineage>
</organism>
<feature type="non-terminal residue" evidence="2">
    <location>
        <position position="1"/>
    </location>
</feature>
<evidence type="ECO:0000313" key="2">
    <source>
        <dbReference type="EMBL" id="RNA14700.1"/>
    </source>
</evidence>
<proteinExistence type="predicted"/>
<dbReference type="OrthoDB" id="10006939at2759"/>
<gene>
    <name evidence="2" type="ORF">BpHYR1_010944</name>
</gene>
<sequence length="103" mass="12270">LFQSNLNRFGYKFILEKHLYPFLVEKFNCQCVLIQDNDSKHDSRLCVNYLTEKNINWTPANSPDINVIELLWHDLKDYNCYKVELNTSKFALFTKLPLINIIK</sequence>
<evidence type="ECO:0000313" key="3">
    <source>
        <dbReference type="Proteomes" id="UP000276133"/>
    </source>
</evidence>
<dbReference type="EMBL" id="REGN01005122">
    <property type="protein sequence ID" value="RNA14700.1"/>
    <property type="molecule type" value="Genomic_DNA"/>
</dbReference>
<accession>A0A3M7QTK8</accession>
<dbReference type="AlphaFoldDB" id="A0A3M7QTK8"/>
<feature type="domain" description="Tc1-like transposase DDE" evidence="1">
    <location>
        <begin position="26"/>
        <end position="78"/>
    </location>
</feature>
<reference evidence="2 3" key="1">
    <citation type="journal article" date="2018" name="Sci. Rep.">
        <title>Genomic signatures of local adaptation to the degree of environmental predictability in rotifers.</title>
        <authorList>
            <person name="Franch-Gras L."/>
            <person name="Hahn C."/>
            <person name="Garcia-Roger E.M."/>
            <person name="Carmona M.J."/>
            <person name="Serra M."/>
            <person name="Gomez A."/>
        </authorList>
    </citation>
    <scope>NUCLEOTIDE SEQUENCE [LARGE SCALE GENOMIC DNA]</scope>
    <source>
        <strain evidence="2">HYR1</strain>
    </source>
</reference>
<dbReference type="GO" id="GO:0003676">
    <property type="term" value="F:nucleic acid binding"/>
    <property type="evidence" value="ECO:0007669"/>
    <property type="project" value="InterPro"/>
</dbReference>
<comment type="caution">
    <text evidence="2">The sequence shown here is derived from an EMBL/GenBank/DDBJ whole genome shotgun (WGS) entry which is preliminary data.</text>
</comment>
<dbReference type="Gene3D" id="3.30.420.10">
    <property type="entry name" value="Ribonuclease H-like superfamily/Ribonuclease H"/>
    <property type="match status" value="1"/>
</dbReference>
<protein>
    <submittedName>
        <fullName evidence="2">Transposable element Tcb1 transposase</fullName>
    </submittedName>
</protein>
<evidence type="ECO:0000259" key="1">
    <source>
        <dbReference type="Pfam" id="PF13358"/>
    </source>
</evidence>
<dbReference type="Pfam" id="PF13358">
    <property type="entry name" value="DDE_3"/>
    <property type="match status" value="1"/>
</dbReference>
<dbReference type="Proteomes" id="UP000276133">
    <property type="component" value="Unassembled WGS sequence"/>
</dbReference>